<evidence type="ECO:0000256" key="1">
    <source>
        <dbReference type="SAM" id="MobiDB-lite"/>
    </source>
</evidence>
<feature type="compositionally biased region" description="Basic and acidic residues" evidence="1">
    <location>
        <begin position="9"/>
        <end position="28"/>
    </location>
</feature>
<sequence>MPSIWICKEGIRIPQDKPDKSHKSRGEPDGPSLPSFRVLDQRHLGPIISHPDTGYLSG</sequence>
<reference evidence="3" key="2">
    <citation type="submission" date="2015-01" db="EMBL/GenBank/DDBJ databases">
        <title>Evolutionary Origins and Diversification of the Mycorrhizal Mutualists.</title>
        <authorList>
            <consortium name="DOE Joint Genome Institute"/>
            <consortium name="Mycorrhizal Genomics Consortium"/>
            <person name="Kohler A."/>
            <person name="Kuo A."/>
            <person name="Nagy L.G."/>
            <person name="Floudas D."/>
            <person name="Copeland A."/>
            <person name="Barry K.W."/>
            <person name="Cichocki N."/>
            <person name="Veneault-Fourrey C."/>
            <person name="LaButti K."/>
            <person name="Lindquist E.A."/>
            <person name="Lipzen A."/>
            <person name="Lundell T."/>
            <person name="Morin E."/>
            <person name="Murat C."/>
            <person name="Riley R."/>
            <person name="Ohm R."/>
            <person name="Sun H."/>
            <person name="Tunlid A."/>
            <person name="Henrissat B."/>
            <person name="Grigoriev I.V."/>
            <person name="Hibbett D.S."/>
            <person name="Martin F."/>
        </authorList>
    </citation>
    <scope>NUCLEOTIDE SEQUENCE [LARGE SCALE GENOMIC DNA]</scope>
    <source>
        <strain evidence="3">441</strain>
    </source>
</reference>
<proteinExistence type="predicted"/>
<dbReference type="EMBL" id="KN833826">
    <property type="protein sequence ID" value="KIK17473.1"/>
    <property type="molecule type" value="Genomic_DNA"/>
</dbReference>
<accession>A0A0C9ZBZ2</accession>
<keyword evidence="3" id="KW-1185">Reference proteome</keyword>
<name>A0A0C9ZBZ2_9AGAM</name>
<dbReference type="Proteomes" id="UP000054018">
    <property type="component" value="Unassembled WGS sequence"/>
</dbReference>
<dbReference type="OrthoDB" id="10443726at2759"/>
<evidence type="ECO:0000313" key="3">
    <source>
        <dbReference type="Proteomes" id="UP000054018"/>
    </source>
</evidence>
<feature type="region of interest" description="Disordered" evidence="1">
    <location>
        <begin position="9"/>
        <end position="58"/>
    </location>
</feature>
<protein>
    <submittedName>
        <fullName evidence="2">Uncharacterized protein</fullName>
    </submittedName>
</protein>
<evidence type="ECO:0000313" key="2">
    <source>
        <dbReference type="EMBL" id="KIK17473.1"/>
    </source>
</evidence>
<organism evidence="2 3">
    <name type="scientific">Pisolithus microcarpus 441</name>
    <dbReference type="NCBI Taxonomy" id="765257"/>
    <lineage>
        <taxon>Eukaryota</taxon>
        <taxon>Fungi</taxon>
        <taxon>Dikarya</taxon>
        <taxon>Basidiomycota</taxon>
        <taxon>Agaricomycotina</taxon>
        <taxon>Agaricomycetes</taxon>
        <taxon>Agaricomycetidae</taxon>
        <taxon>Boletales</taxon>
        <taxon>Sclerodermatineae</taxon>
        <taxon>Pisolithaceae</taxon>
        <taxon>Pisolithus</taxon>
    </lineage>
</organism>
<gene>
    <name evidence="2" type="ORF">PISMIDRAFT_685227</name>
</gene>
<reference evidence="2 3" key="1">
    <citation type="submission" date="2014-04" db="EMBL/GenBank/DDBJ databases">
        <authorList>
            <consortium name="DOE Joint Genome Institute"/>
            <person name="Kuo A."/>
            <person name="Kohler A."/>
            <person name="Costa M.D."/>
            <person name="Nagy L.G."/>
            <person name="Floudas D."/>
            <person name="Copeland A."/>
            <person name="Barry K.W."/>
            <person name="Cichocki N."/>
            <person name="Veneault-Fourrey C."/>
            <person name="LaButti K."/>
            <person name="Lindquist E.A."/>
            <person name="Lipzen A."/>
            <person name="Lundell T."/>
            <person name="Morin E."/>
            <person name="Murat C."/>
            <person name="Sun H."/>
            <person name="Tunlid A."/>
            <person name="Henrissat B."/>
            <person name="Grigoriev I.V."/>
            <person name="Hibbett D.S."/>
            <person name="Martin F."/>
            <person name="Nordberg H.P."/>
            <person name="Cantor M.N."/>
            <person name="Hua S.X."/>
        </authorList>
    </citation>
    <scope>NUCLEOTIDE SEQUENCE [LARGE SCALE GENOMIC DNA]</scope>
    <source>
        <strain evidence="2 3">441</strain>
    </source>
</reference>
<dbReference type="HOGENOM" id="CLU_2979956_0_0_1"/>
<dbReference type="AlphaFoldDB" id="A0A0C9ZBZ2"/>